<dbReference type="FunFam" id="1.10.287.20:FF:000001">
    <property type="entry name" value="Cytochrome b-c1 complex subunit 6"/>
    <property type="match status" value="1"/>
</dbReference>
<evidence type="ECO:0000256" key="6">
    <source>
        <dbReference type="ARBA" id="ARBA00022982"/>
    </source>
</evidence>
<comment type="caution">
    <text evidence="13">The sequence shown here is derived from an EMBL/GenBank/DDBJ whole genome shotgun (WGS) entry which is preliminary data.</text>
</comment>
<dbReference type="Gene3D" id="1.10.287.20">
    <property type="entry name" value="Ubiquinol-cytochrome C reductase hinge domain"/>
    <property type="match status" value="1"/>
</dbReference>
<dbReference type="InterPro" id="IPR023184">
    <property type="entry name" value="Ubol_cytC_Rdtase_hinge_dom"/>
</dbReference>
<sequence length="71" mass="8087">MADEEPVNPQLEVEEACKPQCVKAWLEYQACAERVEKDESGEAHCTGQYFDFYHCIDKCAAKQLFAKLKAT</sequence>
<dbReference type="PANTHER" id="PTHR15336">
    <property type="entry name" value="UBIQUINOL-CYTOCHROME C REDUCTASE COMPLEX 7.8 KDA PROTEIN"/>
    <property type="match status" value="1"/>
</dbReference>
<feature type="domain" description="Ubiquinol-cytochrome C reductase hinge" evidence="12">
    <location>
        <begin position="9"/>
        <end position="69"/>
    </location>
</feature>
<evidence type="ECO:0000313" key="13">
    <source>
        <dbReference type="EMBL" id="PSC75231.1"/>
    </source>
</evidence>
<evidence type="ECO:0000256" key="5">
    <source>
        <dbReference type="ARBA" id="ARBA00022792"/>
    </source>
</evidence>
<comment type="similarity">
    <text evidence="2 10">Belongs to the UQCRH/QCR6 family.</text>
</comment>
<accession>A0A2P6VMA2</accession>
<evidence type="ECO:0000259" key="12">
    <source>
        <dbReference type="Pfam" id="PF02320"/>
    </source>
</evidence>
<keyword evidence="3 10" id="KW-0813">Transport</keyword>
<evidence type="ECO:0000256" key="8">
    <source>
        <dbReference type="ARBA" id="ARBA00023136"/>
    </source>
</evidence>
<dbReference type="InterPro" id="IPR036811">
    <property type="entry name" value="Ubol_cytC_Rdtase_hinge_dom_sf"/>
</dbReference>
<name>A0A2P6VMA2_9CHLO</name>
<dbReference type="Pfam" id="PF02320">
    <property type="entry name" value="UCR_hinge"/>
    <property type="match status" value="1"/>
</dbReference>
<keyword evidence="5 10" id="KW-0999">Mitochondrion inner membrane</keyword>
<dbReference type="AlphaFoldDB" id="A0A2P6VMA2"/>
<evidence type="ECO:0000256" key="9">
    <source>
        <dbReference type="ARBA" id="ARBA00023157"/>
    </source>
</evidence>
<reference evidence="13 14" key="1">
    <citation type="journal article" date="2018" name="Plant J.">
        <title>Genome sequences of Chlorella sorokiniana UTEX 1602 and Micractinium conductrix SAG 241.80: implications to maltose excretion by a green alga.</title>
        <authorList>
            <person name="Arriola M.B."/>
            <person name="Velmurugan N."/>
            <person name="Zhang Y."/>
            <person name="Plunkett M.H."/>
            <person name="Hondzo H."/>
            <person name="Barney B.M."/>
        </authorList>
    </citation>
    <scope>NUCLEOTIDE SEQUENCE [LARGE SCALE GENOMIC DNA]</scope>
    <source>
        <strain evidence="13 14">SAG 241.80</strain>
    </source>
</reference>
<dbReference type="EMBL" id="LHPF02000002">
    <property type="protein sequence ID" value="PSC75231.1"/>
    <property type="molecule type" value="Genomic_DNA"/>
</dbReference>
<evidence type="ECO:0000313" key="14">
    <source>
        <dbReference type="Proteomes" id="UP000239649"/>
    </source>
</evidence>
<comment type="subcellular location">
    <subcellularLocation>
        <location evidence="1">Mitochondrion inner membrane</location>
        <topology evidence="1">Peripheral membrane protein</topology>
        <orientation evidence="1">Intermembrane side</orientation>
    </subcellularLocation>
</comment>
<comment type="function">
    <text evidence="10">Component of the ubiquinol-cytochrome c oxidoreductase, a multisubunit transmembrane complex that is part of the mitochondrial electron transport chain which drives oxidative phosphorylation.</text>
</comment>
<evidence type="ECO:0000256" key="10">
    <source>
        <dbReference type="PIRNR" id="PIRNR000019"/>
    </source>
</evidence>
<feature type="disulfide bond" evidence="11">
    <location>
        <begin position="17"/>
        <end position="59"/>
    </location>
</feature>
<dbReference type="PANTHER" id="PTHR15336:SF0">
    <property type="entry name" value="CYTOCHROME B-C1 COMPLEX SUBUNIT 6, MITOCHONDRIAL"/>
    <property type="match status" value="1"/>
</dbReference>
<protein>
    <recommendedName>
        <fullName evidence="10">Cytochrome b-c1 complex subunit 6</fullName>
    </recommendedName>
</protein>
<proteinExistence type="inferred from homology"/>
<keyword evidence="4 10" id="KW-0679">Respiratory chain</keyword>
<evidence type="ECO:0000256" key="7">
    <source>
        <dbReference type="ARBA" id="ARBA00023128"/>
    </source>
</evidence>
<evidence type="ECO:0000256" key="11">
    <source>
        <dbReference type="PIRSR" id="PIRSR000019-1"/>
    </source>
</evidence>
<keyword evidence="8 10" id="KW-0472">Membrane</keyword>
<keyword evidence="6 10" id="KW-0249">Electron transport</keyword>
<evidence type="ECO:0000256" key="2">
    <source>
        <dbReference type="ARBA" id="ARBA00006498"/>
    </source>
</evidence>
<organism evidence="13 14">
    <name type="scientific">Micractinium conductrix</name>
    <dbReference type="NCBI Taxonomy" id="554055"/>
    <lineage>
        <taxon>Eukaryota</taxon>
        <taxon>Viridiplantae</taxon>
        <taxon>Chlorophyta</taxon>
        <taxon>core chlorophytes</taxon>
        <taxon>Trebouxiophyceae</taxon>
        <taxon>Chlorellales</taxon>
        <taxon>Chlorellaceae</taxon>
        <taxon>Chlorella clade</taxon>
        <taxon>Micractinium</taxon>
    </lineage>
</organism>
<dbReference type="GO" id="GO:0006122">
    <property type="term" value="P:mitochondrial electron transport, ubiquinol to cytochrome c"/>
    <property type="evidence" value="ECO:0007669"/>
    <property type="project" value="InterPro"/>
</dbReference>
<keyword evidence="7 10" id="KW-0496">Mitochondrion</keyword>
<evidence type="ECO:0000256" key="3">
    <source>
        <dbReference type="ARBA" id="ARBA00022448"/>
    </source>
</evidence>
<dbReference type="PIRSF" id="PIRSF000019">
    <property type="entry name" value="Bc1_11K"/>
    <property type="match status" value="1"/>
</dbReference>
<dbReference type="STRING" id="554055.A0A2P6VMA2"/>
<dbReference type="InterPro" id="IPR003422">
    <property type="entry name" value="Cyt_b-c1_6"/>
</dbReference>
<dbReference type="OrthoDB" id="405848at2759"/>
<keyword evidence="9 11" id="KW-1015">Disulfide bond</keyword>
<dbReference type="SUPFAM" id="SSF81531">
    <property type="entry name" value="Non-heme 11 kDa protein of cytochrome bc1 complex (Ubiquinol-cytochrome c reductase)"/>
    <property type="match status" value="1"/>
</dbReference>
<feature type="disulfide bond" evidence="11">
    <location>
        <begin position="31"/>
        <end position="45"/>
    </location>
</feature>
<keyword evidence="14" id="KW-1185">Reference proteome</keyword>
<evidence type="ECO:0000256" key="1">
    <source>
        <dbReference type="ARBA" id="ARBA00004137"/>
    </source>
</evidence>
<dbReference type="Proteomes" id="UP000239649">
    <property type="component" value="Unassembled WGS sequence"/>
</dbReference>
<gene>
    <name evidence="13" type="ORF">C2E20_1139</name>
</gene>
<evidence type="ECO:0000256" key="4">
    <source>
        <dbReference type="ARBA" id="ARBA00022660"/>
    </source>
</evidence>
<dbReference type="GO" id="GO:0005743">
    <property type="term" value="C:mitochondrial inner membrane"/>
    <property type="evidence" value="ECO:0007669"/>
    <property type="project" value="UniProtKB-SubCell"/>
</dbReference>